<dbReference type="RefSeq" id="YP_009600633.1">
    <property type="nucleotide sequence ID" value="NC_041925.1"/>
</dbReference>
<keyword evidence="1" id="KW-0812">Transmembrane</keyword>
<keyword evidence="3" id="KW-1185">Reference proteome</keyword>
<dbReference type="KEGG" id="vg:40076439"/>
<dbReference type="GeneID" id="40076439"/>
<accession>A0A1U9ZA92</accession>
<organism evidence="2 3">
    <name type="scientific">Proteus phage VB_PmiS-Isfahan</name>
    <dbReference type="NCBI Taxonomy" id="1969841"/>
    <lineage>
        <taxon>Viruses</taxon>
        <taxon>Duplodnaviria</taxon>
        <taxon>Heunggongvirae</taxon>
        <taxon>Uroviricota</taxon>
        <taxon>Caudoviricetes</taxon>
        <taxon>Gorganvirus</taxon>
        <taxon>Gorganvirus isfahan</taxon>
    </lineage>
</organism>
<proteinExistence type="predicted"/>
<evidence type="ECO:0000256" key="1">
    <source>
        <dbReference type="SAM" id="Phobius"/>
    </source>
</evidence>
<evidence type="ECO:0008006" key="4">
    <source>
        <dbReference type="Google" id="ProtNLM"/>
    </source>
</evidence>
<dbReference type="EMBL" id="KY742649">
    <property type="protein sequence ID" value="AQZ54629.1"/>
    <property type="molecule type" value="Genomic_DNA"/>
</dbReference>
<dbReference type="Proteomes" id="UP000221468">
    <property type="component" value="Segment"/>
</dbReference>
<keyword evidence="1" id="KW-0472">Membrane</keyword>
<name>A0A1U9ZA92_9CAUD</name>
<dbReference type="OrthoDB" id="15276at10239"/>
<protein>
    <recommendedName>
        <fullName evidence="4">I-spanin</fullName>
    </recommendedName>
</protein>
<feature type="transmembrane region" description="Helical" evidence="1">
    <location>
        <begin position="6"/>
        <end position="24"/>
    </location>
</feature>
<keyword evidence="1" id="KW-1133">Transmembrane helix</keyword>
<evidence type="ECO:0000313" key="3">
    <source>
        <dbReference type="Proteomes" id="UP000221468"/>
    </source>
</evidence>
<sequence length="97" mass="11187">MNLKTVTIVVGLFLVGYYFGYQSAEKAEQDRIKERETIALNIAKGVSNEIVKWKQNVKTVEKVEPVYLNECITDDYRRVFNENQRLLSSKPVSKVSD</sequence>
<evidence type="ECO:0000313" key="2">
    <source>
        <dbReference type="EMBL" id="AQZ54629.1"/>
    </source>
</evidence>
<reference evidence="2 3" key="1">
    <citation type="journal article" date="2019" name="Genomics">
        <title>Genomic analyses of a novel bacteriophage (VB_PmiS-Isfahan) within Siphoviridae family infecting Proteus mirabilis.</title>
        <authorList>
            <person name="Yazdi M."/>
            <person name="Bouzari M."/>
            <person name="Ghaemi E.A."/>
        </authorList>
    </citation>
    <scope>NUCLEOTIDE SEQUENCE [LARGE SCALE GENOMIC DNA]</scope>
</reference>